<dbReference type="InParanoid" id="B9THI5"/>
<feature type="region of interest" description="Disordered" evidence="1">
    <location>
        <begin position="29"/>
        <end position="91"/>
    </location>
</feature>
<accession>B9THI5</accession>
<protein>
    <submittedName>
        <fullName evidence="2">Uncharacterized protein</fullName>
    </submittedName>
</protein>
<dbReference type="AlphaFoldDB" id="B9THI5"/>
<sequence length="121" mass="13773">MIGQRHRFRHVRPRPLAVAIIACAEQHTERAGQHRQQATEQVVRGRRPGQLLRDQHRQHAPHRPPRQALRPMRGGGARRGAARQVQALHQQPCRRVGMIGKHGVARHTLAGGQHLVHRPHQ</sequence>
<keyword evidence="3" id="KW-1185">Reference proteome</keyword>
<evidence type="ECO:0000256" key="1">
    <source>
        <dbReference type="SAM" id="MobiDB-lite"/>
    </source>
</evidence>
<dbReference type="EMBL" id="EQ981544">
    <property type="protein sequence ID" value="EEF24681.1"/>
    <property type="molecule type" value="Genomic_DNA"/>
</dbReference>
<dbReference type="Proteomes" id="UP000008311">
    <property type="component" value="Unassembled WGS sequence"/>
</dbReference>
<evidence type="ECO:0000313" key="3">
    <source>
        <dbReference type="Proteomes" id="UP000008311"/>
    </source>
</evidence>
<feature type="compositionally biased region" description="Basic residues" evidence="1">
    <location>
        <begin position="56"/>
        <end position="65"/>
    </location>
</feature>
<reference evidence="3" key="1">
    <citation type="journal article" date="2010" name="Nat. Biotechnol.">
        <title>Draft genome sequence of the oilseed species Ricinus communis.</title>
        <authorList>
            <person name="Chan A.P."/>
            <person name="Crabtree J."/>
            <person name="Zhao Q."/>
            <person name="Lorenzi H."/>
            <person name="Orvis J."/>
            <person name="Puiu D."/>
            <person name="Melake-Berhan A."/>
            <person name="Jones K.M."/>
            <person name="Redman J."/>
            <person name="Chen G."/>
            <person name="Cahoon E.B."/>
            <person name="Gedil M."/>
            <person name="Stanke M."/>
            <person name="Haas B.J."/>
            <person name="Wortman J.R."/>
            <person name="Fraser-Liggett C.M."/>
            <person name="Ravel J."/>
            <person name="Rabinowicz P.D."/>
        </authorList>
    </citation>
    <scope>NUCLEOTIDE SEQUENCE [LARGE SCALE GENOMIC DNA]</scope>
    <source>
        <strain evidence="3">cv. Hale</strain>
    </source>
</reference>
<evidence type="ECO:0000313" key="2">
    <source>
        <dbReference type="EMBL" id="EEF24681.1"/>
    </source>
</evidence>
<name>B9THI5_RICCO</name>
<organism evidence="2 3">
    <name type="scientific">Ricinus communis</name>
    <name type="common">Castor bean</name>
    <dbReference type="NCBI Taxonomy" id="3988"/>
    <lineage>
        <taxon>Eukaryota</taxon>
        <taxon>Viridiplantae</taxon>
        <taxon>Streptophyta</taxon>
        <taxon>Embryophyta</taxon>
        <taxon>Tracheophyta</taxon>
        <taxon>Spermatophyta</taxon>
        <taxon>Magnoliopsida</taxon>
        <taxon>eudicotyledons</taxon>
        <taxon>Gunneridae</taxon>
        <taxon>Pentapetalae</taxon>
        <taxon>rosids</taxon>
        <taxon>fabids</taxon>
        <taxon>Malpighiales</taxon>
        <taxon>Euphorbiaceae</taxon>
        <taxon>Acalyphoideae</taxon>
        <taxon>Acalypheae</taxon>
        <taxon>Ricinus</taxon>
    </lineage>
</organism>
<gene>
    <name evidence="2" type="ORF">RCOM_1849890</name>
</gene>
<proteinExistence type="predicted"/>
<feature type="non-terminal residue" evidence="2">
    <location>
        <position position="121"/>
    </location>
</feature>